<feature type="domain" description="Cyclic nucleotide-binding" evidence="4">
    <location>
        <begin position="12"/>
        <end position="121"/>
    </location>
</feature>
<evidence type="ECO:0000313" key="6">
    <source>
        <dbReference type="EMBL" id="SDN91020.1"/>
    </source>
</evidence>
<evidence type="ECO:0000256" key="2">
    <source>
        <dbReference type="ARBA" id="ARBA00023125"/>
    </source>
</evidence>
<dbReference type="RefSeq" id="WP_234970978.1">
    <property type="nucleotide sequence ID" value="NZ_FNIN01000011.1"/>
</dbReference>
<dbReference type="CDD" id="cd00038">
    <property type="entry name" value="CAP_ED"/>
    <property type="match status" value="1"/>
</dbReference>
<evidence type="ECO:0000256" key="3">
    <source>
        <dbReference type="ARBA" id="ARBA00023163"/>
    </source>
</evidence>
<dbReference type="PANTHER" id="PTHR24567:SF74">
    <property type="entry name" value="HTH-TYPE TRANSCRIPTIONAL REGULATOR ARCR"/>
    <property type="match status" value="1"/>
</dbReference>
<dbReference type="Proteomes" id="UP000199602">
    <property type="component" value="Unassembled WGS sequence"/>
</dbReference>
<keyword evidence="1" id="KW-0805">Transcription regulation</keyword>
<dbReference type="PROSITE" id="PS50042">
    <property type="entry name" value="CNMP_BINDING_3"/>
    <property type="match status" value="1"/>
</dbReference>
<evidence type="ECO:0000256" key="1">
    <source>
        <dbReference type="ARBA" id="ARBA00023015"/>
    </source>
</evidence>
<dbReference type="InterPro" id="IPR012318">
    <property type="entry name" value="HTH_CRP"/>
</dbReference>
<evidence type="ECO:0000259" key="5">
    <source>
        <dbReference type="PROSITE" id="PS51063"/>
    </source>
</evidence>
<dbReference type="InterPro" id="IPR050397">
    <property type="entry name" value="Env_Response_Regulators"/>
</dbReference>
<dbReference type="Pfam" id="PF00027">
    <property type="entry name" value="cNMP_binding"/>
    <property type="match status" value="1"/>
</dbReference>
<organism evidence="6 7">
    <name type="scientific">Desulfonauticus submarinus</name>
    <dbReference type="NCBI Taxonomy" id="206665"/>
    <lineage>
        <taxon>Bacteria</taxon>
        <taxon>Pseudomonadati</taxon>
        <taxon>Thermodesulfobacteriota</taxon>
        <taxon>Desulfovibrionia</taxon>
        <taxon>Desulfovibrionales</taxon>
        <taxon>Desulfonauticaceae</taxon>
        <taxon>Desulfonauticus</taxon>
    </lineage>
</organism>
<dbReference type="SUPFAM" id="SSF51206">
    <property type="entry name" value="cAMP-binding domain-like"/>
    <property type="match status" value="1"/>
</dbReference>
<feature type="domain" description="HTH crp-type" evidence="5">
    <location>
        <begin position="146"/>
        <end position="214"/>
    </location>
</feature>
<proteinExistence type="predicted"/>
<gene>
    <name evidence="6" type="ORF">SAMN04488516_11135</name>
</gene>
<evidence type="ECO:0000259" key="4">
    <source>
        <dbReference type="PROSITE" id="PS50042"/>
    </source>
</evidence>
<dbReference type="EMBL" id="FNIN01000011">
    <property type="protein sequence ID" value="SDN91020.1"/>
    <property type="molecule type" value="Genomic_DNA"/>
</dbReference>
<evidence type="ECO:0000313" key="7">
    <source>
        <dbReference type="Proteomes" id="UP000199602"/>
    </source>
</evidence>
<keyword evidence="2" id="KW-0238">DNA-binding</keyword>
<sequence>MKTLEQLKSIPILKDLSVSDLNSLSEIVVSKTYLAGEEIFYEKEQAKGFFALISGKVKIYKLAFTGKEHILHIFGPGEIFAEVAVFFDQEYPANAMALEDSFVLFFPRVEFKRLLGQSPDLGLHLMGLFSLRLREMVAKVEALSLKEVPARLASHLLFFREIKKKNEFTLEISKHQLASLLGTIPETLSRVMKKFKEKEIFYLKGNKVILKDIEALQQIALGKKRI</sequence>
<dbReference type="PROSITE" id="PS51063">
    <property type="entry name" value="HTH_CRP_2"/>
    <property type="match status" value="1"/>
</dbReference>
<dbReference type="SMART" id="SM00419">
    <property type="entry name" value="HTH_CRP"/>
    <property type="match status" value="1"/>
</dbReference>
<dbReference type="GO" id="GO:0003700">
    <property type="term" value="F:DNA-binding transcription factor activity"/>
    <property type="evidence" value="ECO:0007669"/>
    <property type="project" value="TreeGrafter"/>
</dbReference>
<dbReference type="InterPro" id="IPR014710">
    <property type="entry name" value="RmlC-like_jellyroll"/>
</dbReference>
<dbReference type="Pfam" id="PF13545">
    <property type="entry name" value="HTH_Crp_2"/>
    <property type="match status" value="1"/>
</dbReference>
<reference evidence="6 7" key="1">
    <citation type="submission" date="2016-10" db="EMBL/GenBank/DDBJ databases">
        <authorList>
            <person name="de Groot N.N."/>
        </authorList>
    </citation>
    <scope>NUCLEOTIDE SEQUENCE [LARGE SCALE GENOMIC DNA]</scope>
    <source>
        <strain evidence="6 7">DSM 15269</strain>
    </source>
</reference>
<name>A0A1H0F8U5_9BACT</name>
<accession>A0A1H0F8U5</accession>
<dbReference type="STRING" id="206665.SAMN04488516_11135"/>
<dbReference type="GO" id="GO:0003677">
    <property type="term" value="F:DNA binding"/>
    <property type="evidence" value="ECO:0007669"/>
    <property type="project" value="UniProtKB-KW"/>
</dbReference>
<dbReference type="Gene3D" id="1.10.10.10">
    <property type="entry name" value="Winged helix-like DNA-binding domain superfamily/Winged helix DNA-binding domain"/>
    <property type="match status" value="1"/>
</dbReference>
<dbReference type="Gene3D" id="2.60.120.10">
    <property type="entry name" value="Jelly Rolls"/>
    <property type="match status" value="1"/>
</dbReference>
<dbReference type="InterPro" id="IPR000595">
    <property type="entry name" value="cNMP-bd_dom"/>
</dbReference>
<dbReference type="AlphaFoldDB" id="A0A1H0F8U5"/>
<dbReference type="InterPro" id="IPR036390">
    <property type="entry name" value="WH_DNA-bd_sf"/>
</dbReference>
<protein>
    <submittedName>
        <fullName evidence="6">CRP/FNR family transcriptional regulator, anaerobic regulatory protein</fullName>
    </submittedName>
</protein>
<dbReference type="PANTHER" id="PTHR24567">
    <property type="entry name" value="CRP FAMILY TRANSCRIPTIONAL REGULATORY PROTEIN"/>
    <property type="match status" value="1"/>
</dbReference>
<keyword evidence="7" id="KW-1185">Reference proteome</keyword>
<dbReference type="InterPro" id="IPR036388">
    <property type="entry name" value="WH-like_DNA-bd_sf"/>
</dbReference>
<keyword evidence="3" id="KW-0804">Transcription</keyword>
<dbReference type="GO" id="GO:0005829">
    <property type="term" value="C:cytosol"/>
    <property type="evidence" value="ECO:0007669"/>
    <property type="project" value="TreeGrafter"/>
</dbReference>
<dbReference type="SMART" id="SM00100">
    <property type="entry name" value="cNMP"/>
    <property type="match status" value="1"/>
</dbReference>
<dbReference type="SUPFAM" id="SSF46785">
    <property type="entry name" value="Winged helix' DNA-binding domain"/>
    <property type="match status" value="1"/>
</dbReference>
<dbReference type="InterPro" id="IPR018490">
    <property type="entry name" value="cNMP-bd_dom_sf"/>
</dbReference>